<evidence type="ECO:0000313" key="12">
    <source>
        <dbReference type="EMBL" id="MCJ8502740.1"/>
    </source>
</evidence>
<keyword evidence="2 11" id="KW-1003">Cell membrane</keyword>
<comment type="activity regulation">
    <text evidence="11">Na(+) is not transported, but it plays an essential structural role and its presence is essential for fluoride channel function.</text>
</comment>
<evidence type="ECO:0000256" key="9">
    <source>
        <dbReference type="ARBA" id="ARBA00035120"/>
    </source>
</evidence>
<accession>A0AA41UK74</accession>
<keyword evidence="11" id="KW-0813">Transport</keyword>
<dbReference type="PANTHER" id="PTHR28259">
    <property type="entry name" value="FLUORIDE EXPORT PROTEIN 1-RELATED"/>
    <property type="match status" value="1"/>
</dbReference>
<evidence type="ECO:0000256" key="6">
    <source>
        <dbReference type="ARBA" id="ARBA00023065"/>
    </source>
</evidence>
<dbReference type="EMBL" id="JALJRB010000032">
    <property type="protein sequence ID" value="MCJ8502740.1"/>
    <property type="molecule type" value="Genomic_DNA"/>
</dbReference>
<reference evidence="12" key="1">
    <citation type="submission" date="2022-04" db="EMBL/GenBank/DDBJ databases">
        <title>Desulfatitalea alkaliphila sp. nov., a novel anaerobic sulfate-reducing bacterium isolated from terrestrial mud volcano, Taman Peninsula, Russia.</title>
        <authorList>
            <person name="Khomyakova M.A."/>
            <person name="Merkel A.Y."/>
            <person name="Slobodkin A.I."/>
        </authorList>
    </citation>
    <scope>NUCLEOTIDE SEQUENCE</scope>
    <source>
        <strain evidence="12">M08but</strain>
    </source>
</reference>
<organism evidence="12 13">
    <name type="scientific">Desulfatitalea alkaliphila</name>
    <dbReference type="NCBI Taxonomy" id="2929485"/>
    <lineage>
        <taxon>Bacteria</taxon>
        <taxon>Pseudomonadati</taxon>
        <taxon>Thermodesulfobacteriota</taxon>
        <taxon>Desulfobacteria</taxon>
        <taxon>Desulfobacterales</taxon>
        <taxon>Desulfosarcinaceae</taxon>
        <taxon>Desulfatitalea</taxon>
    </lineage>
</organism>
<name>A0AA41UK74_9BACT</name>
<keyword evidence="13" id="KW-1185">Reference proteome</keyword>
<evidence type="ECO:0000256" key="11">
    <source>
        <dbReference type="HAMAP-Rule" id="MF_00454"/>
    </source>
</evidence>
<dbReference type="GO" id="GO:0140114">
    <property type="term" value="P:cellular detoxification of fluoride"/>
    <property type="evidence" value="ECO:0007669"/>
    <property type="project" value="UniProtKB-UniRule"/>
</dbReference>
<dbReference type="Pfam" id="PF02537">
    <property type="entry name" value="CRCB"/>
    <property type="match status" value="1"/>
</dbReference>
<evidence type="ECO:0000313" key="13">
    <source>
        <dbReference type="Proteomes" id="UP001165427"/>
    </source>
</evidence>
<comment type="caution">
    <text evidence="12">The sequence shown here is derived from an EMBL/GenBank/DDBJ whole genome shotgun (WGS) entry which is preliminary data.</text>
</comment>
<dbReference type="AlphaFoldDB" id="A0AA41UK74"/>
<gene>
    <name evidence="11 12" type="primary">crcB</name>
    <name evidence="11" type="synonym">fluC</name>
    <name evidence="12" type="ORF">MRX98_19345</name>
</gene>
<keyword evidence="3" id="KW-0997">Cell inner membrane</keyword>
<evidence type="ECO:0000256" key="4">
    <source>
        <dbReference type="ARBA" id="ARBA00022692"/>
    </source>
</evidence>
<comment type="catalytic activity">
    <reaction evidence="10">
        <text>fluoride(in) = fluoride(out)</text>
        <dbReference type="Rhea" id="RHEA:76159"/>
        <dbReference type="ChEBI" id="CHEBI:17051"/>
    </reaction>
    <physiologicalReaction direction="left-to-right" evidence="10">
        <dbReference type="Rhea" id="RHEA:76160"/>
    </physiologicalReaction>
</comment>
<feature type="transmembrane region" description="Helical" evidence="11">
    <location>
        <begin position="102"/>
        <end position="123"/>
    </location>
</feature>
<evidence type="ECO:0000256" key="2">
    <source>
        <dbReference type="ARBA" id="ARBA00022475"/>
    </source>
</evidence>
<keyword evidence="6 11" id="KW-0406">Ion transport</keyword>
<keyword evidence="7 11" id="KW-0472">Membrane</keyword>
<dbReference type="Proteomes" id="UP001165427">
    <property type="component" value="Unassembled WGS sequence"/>
</dbReference>
<dbReference type="PANTHER" id="PTHR28259:SF1">
    <property type="entry name" value="FLUORIDE EXPORT PROTEIN 1-RELATED"/>
    <property type="match status" value="1"/>
</dbReference>
<evidence type="ECO:0000256" key="8">
    <source>
        <dbReference type="ARBA" id="ARBA00023303"/>
    </source>
</evidence>
<protein>
    <recommendedName>
        <fullName evidence="11">Fluoride-specific ion channel FluC</fullName>
    </recommendedName>
</protein>
<comment type="subcellular location">
    <subcellularLocation>
        <location evidence="1 11">Cell membrane</location>
        <topology evidence="1 11">Multi-pass membrane protein</topology>
    </subcellularLocation>
</comment>
<dbReference type="RefSeq" id="WP_246914011.1">
    <property type="nucleotide sequence ID" value="NZ_JALJRB010000032.1"/>
</dbReference>
<comment type="function">
    <text evidence="11">Fluoride-specific ion channel. Important for reducing fluoride concentration in the cell, thus reducing its toxicity.</text>
</comment>
<keyword evidence="11" id="KW-0915">Sodium</keyword>
<dbReference type="GO" id="GO:0062054">
    <property type="term" value="F:fluoride channel activity"/>
    <property type="evidence" value="ECO:0007669"/>
    <property type="project" value="UniProtKB-UniRule"/>
</dbReference>
<proteinExistence type="inferred from homology"/>
<dbReference type="HAMAP" id="MF_00454">
    <property type="entry name" value="FluC"/>
    <property type="match status" value="1"/>
</dbReference>
<feature type="transmembrane region" description="Helical" evidence="11">
    <location>
        <begin position="35"/>
        <end position="57"/>
    </location>
</feature>
<sequence>MTFKTLVLIMCGGGLGAVGRYGVGLLTMRFWGHLFPWGTMLVNLAGCFLAGLLYGLAERARWITPELRLLLITGFLGAFTTFSAFALETVNTARAGLLQQSLTNILINTLGGIALAFLGLWLARLQ</sequence>
<dbReference type="GO" id="GO:0005886">
    <property type="term" value="C:plasma membrane"/>
    <property type="evidence" value="ECO:0007669"/>
    <property type="project" value="UniProtKB-SubCell"/>
</dbReference>
<feature type="transmembrane region" description="Helical" evidence="11">
    <location>
        <begin position="69"/>
        <end position="87"/>
    </location>
</feature>
<dbReference type="GO" id="GO:0046872">
    <property type="term" value="F:metal ion binding"/>
    <property type="evidence" value="ECO:0007669"/>
    <property type="project" value="UniProtKB-KW"/>
</dbReference>
<dbReference type="InterPro" id="IPR003691">
    <property type="entry name" value="FluC"/>
</dbReference>
<keyword evidence="11" id="KW-0479">Metal-binding</keyword>
<keyword evidence="4 11" id="KW-0812">Transmembrane</keyword>
<evidence type="ECO:0000256" key="3">
    <source>
        <dbReference type="ARBA" id="ARBA00022519"/>
    </source>
</evidence>
<dbReference type="NCBIfam" id="TIGR00494">
    <property type="entry name" value="crcB"/>
    <property type="match status" value="1"/>
</dbReference>
<evidence type="ECO:0000256" key="7">
    <source>
        <dbReference type="ARBA" id="ARBA00023136"/>
    </source>
</evidence>
<comment type="similarity">
    <text evidence="9 11">Belongs to the fluoride channel Fluc/FEX (TC 1.A.43) family.</text>
</comment>
<feature type="binding site" evidence="11">
    <location>
        <position position="80"/>
    </location>
    <ligand>
        <name>Na(+)</name>
        <dbReference type="ChEBI" id="CHEBI:29101"/>
        <note>structural</note>
    </ligand>
</feature>
<keyword evidence="5 11" id="KW-1133">Transmembrane helix</keyword>
<evidence type="ECO:0000256" key="10">
    <source>
        <dbReference type="ARBA" id="ARBA00035585"/>
    </source>
</evidence>
<keyword evidence="8 11" id="KW-0407">Ion channel</keyword>
<feature type="binding site" evidence="11">
    <location>
        <position position="77"/>
    </location>
    <ligand>
        <name>Na(+)</name>
        <dbReference type="ChEBI" id="CHEBI:29101"/>
        <note>structural</note>
    </ligand>
</feature>
<evidence type="ECO:0000256" key="1">
    <source>
        <dbReference type="ARBA" id="ARBA00004651"/>
    </source>
</evidence>
<evidence type="ECO:0000256" key="5">
    <source>
        <dbReference type="ARBA" id="ARBA00022989"/>
    </source>
</evidence>